<dbReference type="InterPro" id="IPR037069">
    <property type="entry name" value="AcylCoA_DH/ox_N_sf"/>
</dbReference>
<proteinExistence type="inferred from homology"/>
<evidence type="ECO:0000259" key="7">
    <source>
        <dbReference type="Pfam" id="PF00441"/>
    </source>
</evidence>
<keyword evidence="11" id="KW-1185">Reference proteome</keyword>
<dbReference type="Pfam" id="PF02770">
    <property type="entry name" value="Acyl-CoA_dh_M"/>
    <property type="match status" value="1"/>
</dbReference>
<feature type="domain" description="Acyl-CoA oxidase/dehydrogenase middle" evidence="8">
    <location>
        <begin position="121"/>
        <end position="221"/>
    </location>
</feature>
<dbReference type="PIRSF" id="PIRSF016578">
    <property type="entry name" value="HsaA"/>
    <property type="match status" value="1"/>
</dbReference>
<evidence type="ECO:0000256" key="2">
    <source>
        <dbReference type="ARBA" id="ARBA00009347"/>
    </source>
</evidence>
<dbReference type="InterPro" id="IPR013786">
    <property type="entry name" value="AcylCoA_DH/ox_N"/>
</dbReference>
<dbReference type="InterPro" id="IPR009100">
    <property type="entry name" value="AcylCoA_DH/oxidase_NM_dom_sf"/>
</dbReference>
<keyword evidence="4 6" id="KW-0274">FAD</keyword>
<dbReference type="Pfam" id="PF00441">
    <property type="entry name" value="Acyl-CoA_dh_1"/>
    <property type="match status" value="1"/>
</dbReference>
<evidence type="ECO:0000256" key="6">
    <source>
        <dbReference type="RuleBase" id="RU362125"/>
    </source>
</evidence>
<protein>
    <submittedName>
        <fullName evidence="10">Acyl-CoA dehydrogenase</fullName>
    </submittedName>
</protein>
<feature type="domain" description="Acyl-CoA dehydrogenase/oxidase C-terminal" evidence="7">
    <location>
        <begin position="235"/>
        <end position="383"/>
    </location>
</feature>
<evidence type="ECO:0000259" key="9">
    <source>
        <dbReference type="Pfam" id="PF02771"/>
    </source>
</evidence>
<dbReference type="STRING" id="260552.Mag101_09730"/>
<accession>A0A1Q2M5D2</accession>
<dbReference type="SUPFAM" id="SSF56645">
    <property type="entry name" value="Acyl-CoA dehydrogenase NM domain-like"/>
    <property type="match status" value="1"/>
</dbReference>
<keyword evidence="3 6" id="KW-0285">Flavoprotein</keyword>
<dbReference type="FunFam" id="1.20.140.10:FF:000001">
    <property type="entry name" value="Acyl-CoA dehydrogenase"/>
    <property type="match status" value="1"/>
</dbReference>
<dbReference type="InterPro" id="IPR046373">
    <property type="entry name" value="Acyl-CoA_Oxase/DH_mid-dom_sf"/>
</dbReference>
<dbReference type="PANTHER" id="PTHR43884:SF12">
    <property type="entry name" value="ISOVALERYL-COA DEHYDROGENASE, MITOCHONDRIAL-RELATED"/>
    <property type="match status" value="1"/>
</dbReference>
<evidence type="ECO:0000313" key="11">
    <source>
        <dbReference type="Proteomes" id="UP000188219"/>
    </source>
</evidence>
<dbReference type="PANTHER" id="PTHR43884">
    <property type="entry name" value="ACYL-COA DEHYDROGENASE"/>
    <property type="match status" value="1"/>
</dbReference>
<evidence type="ECO:0000256" key="1">
    <source>
        <dbReference type="ARBA" id="ARBA00001974"/>
    </source>
</evidence>
<dbReference type="InterPro" id="IPR009075">
    <property type="entry name" value="AcylCo_DH/oxidase_C"/>
</dbReference>
<evidence type="ECO:0000313" key="10">
    <source>
        <dbReference type="EMBL" id="AQQ67891.1"/>
    </source>
</evidence>
<dbReference type="Gene3D" id="1.20.140.10">
    <property type="entry name" value="Butyryl-CoA Dehydrogenase, subunit A, domain 3"/>
    <property type="match status" value="1"/>
</dbReference>
<dbReference type="PROSITE" id="PS00072">
    <property type="entry name" value="ACYL_COA_DH_1"/>
    <property type="match status" value="1"/>
</dbReference>
<gene>
    <name evidence="10" type="ORF">Mag101_09730</name>
</gene>
<comment type="similarity">
    <text evidence="2 6">Belongs to the acyl-CoA dehydrogenase family.</text>
</comment>
<sequence length="389" mass="42550">MSWSAEDEAAILDTIDKFVANDVAPIAREKDLADEYPHELVETMKELGLFGATIGEEFGGLSLSASTYARIVQKISAAWMAPGGIFNSHLIMAAAIERFGTEEQKQQYLPLMAEGTLRGGIALTEPNAGTDLQSIRCVARRDGDEYVVNGSKMWITNALNGNCLALLVKTDPDAEPRHRGMSMLIIRTKDDEGNLLPGITINKIKKTCYRAIDTAEVVFEDFRVSIDQLVGGEEGRGFHIAVGGLELGRINVAARGAGIAQGALKLALRYAQERETFGKPIIKHQAIQLKLGEMAAKVEAAKLLVDQAARMYDSGQRCDLEAGMAKYFASEAGVFCSQEAMRIFGGYGFSTEYEIERYYRDAMLMCVGEGTNEMQRIIIAKQLAAREAI</sequence>
<dbReference type="EMBL" id="CP019650">
    <property type="protein sequence ID" value="AQQ67891.1"/>
    <property type="molecule type" value="Genomic_DNA"/>
</dbReference>
<name>A0A1Q2M5D2_9GAMM</name>
<dbReference type="SUPFAM" id="SSF47203">
    <property type="entry name" value="Acyl-CoA dehydrogenase C-terminal domain-like"/>
    <property type="match status" value="1"/>
</dbReference>
<dbReference type="KEGG" id="maga:Mag101_09730"/>
<dbReference type="Gene3D" id="2.40.110.10">
    <property type="entry name" value="Butyryl-CoA Dehydrogenase, subunit A, domain 2"/>
    <property type="match status" value="1"/>
</dbReference>
<dbReference type="Pfam" id="PF02771">
    <property type="entry name" value="Acyl-CoA_dh_N"/>
    <property type="match status" value="1"/>
</dbReference>
<dbReference type="InterPro" id="IPR036250">
    <property type="entry name" value="AcylCo_DH-like_C"/>
</dbReference>
<keyword evidence="5 6" id="KW-0560">Oxidoreductase</keyword>
<dbReference type="InterPro" id="IPR006091">
    <property type="entry name" value="Acyl-CoA_Oxase/DH_mid-dom"/>
</dbReference>
<reference evidence="10" key="1">
    <citation type="submission" date="2017-02" db="EMBL/GenBank/DDBJ databases">
        <title>Genome of Microbulbifer agarilyticus GP101.</title>
        <authorList>
            <person name="Jung J."/>
            <person name="Bae S.S."/>
            <person name="Baek K."/>
        </authorList>
    </citation>
    <scope>NUCLEOTIDE SEQUENCE [LARGE SCALE GENOMIC DNA]</scope>
    <source>
        <strain evidence="10">GP101</strain>
    </source>
</reference>
<dbReference type="RefSeq" id="WP_077404083.1">
    <property type="nucleotide sequence ID" value="NZ_CP019650.1"/>
</dbReference>
<dbReference type="AlphaFoldDB" id="A0A1Q2M5D2"/>
<dbReference type="InterPro" id="IPR006089">
    <property type="entry name" value="Acyl-CoA_DH_CS"/>
</dbReference>
<dbReference type="eggNOG" id="COG1960">
    <property type="taxonomic scope" value="Bacteria"/>
</dbReference>
<organism evidence="10 11">
    <name type="scientific">Microbulbifer agarilyticus</name>
    <dbReference type="NCBI Taxonomy" id="260552"/>
    <lineage>
        <taxon>Bacteria</taxon>
        <taxon>Pseudomonadati</taxon>
        <taxon>Pseudomonadota</taxon>
        <taxon>Gammaproteobacteria</taxon>
        <taxon>Cellvibrionales</taxon>
        <taxon>Microbulbiferaceae</taxon>
        <taxon>Microbulbifer</taxon>
    </lineage>
</organism>
<dbReference type="Proteomes" id="UP000188219">
    <property type="component" value="Chromosome"/>
</dbReference>
<comment type="cofactor">
    <cofactor evidence="1 6">
        <name>FAD</name>
        <dbReference type="ChEBI" id="CHEBI:57692"/>
    </cofactor>
</comment>
<dbReference type="Gene3D" id="1.10.540.10">
    <property type="entry name" value="Acyl-CoA dehydrogenase/oxidase, N-terminal domain"/>
    <property type="match status" value="1"/>
</dbReference>
<evidence type="ECO:0000256" key="3">
    <source>
        <dbReference type="ARBA" id="ARBA00022630"/>
    </source>
</evidence>
<dbReference type="OrthoDB" id="6138585at2"/>
<dbReference type="GO" id="GO:0050660">
    <property type="term" value="F:flavin adenine dinucleotide binding"/>
    <property type="evidence" value="ECO:0007669"/>
    <property type="project" value="InterPro"/>
</dbReference>
<evidence type="ECO:0000256" key="4">
    <source>
        <dbReference type="ARBA" id="ARBA00022827"/>
    </source>
</evidence>
<evidence type="ECO:0000256" key="5">
    <source>
        <dbReference type="ARBA" id="ARBA00023002"/>
    </source>
</evidence>
<dbReference type="GO" id="GO:0003995">
    <property type="term" value="F:acyl-CoA dehydrogenase activity"/>
    <property type="evidence" value="ECO:0007669"/>
    <property type="project" value="InterPro"/>
</dbReference>
<feature type="domain" description="Acyl-CoA dehydrogenase/oxidase N-terminal" evidence="9">
    <location>
        <begin position="6"/>
        <end position="115"/>
    </location>
</feature>
<evidence type="ECO:0000259" key="8">
    <source>
        <dbReference type="Pfam" id="PF02770"/>
    </source>
</evidence>